<dbReference type="InterPro" id="IPR050281">
    <property type="entry name" value="Flavin_monoamine_oxidase"/>
</dbReference>
<evidence type="ECO:0000313" key="2">
    <source>
        <dbReference type="EMBL" id="KAG2220627.1"/>
    </source>
</evidence>
<reference evidence="2 3" key="1">
    <citation type="submission" date="2020-12" db="EMBL/GenBank/DDBJ databases">
        <title>Metabolic potential, ecology and presence of endohyphal bacteria is reflected in genomic diversity of Mucoromycotina.</title>
        <authorList>
            <person name="Muszewska A."/>
            <person name="Okrasinska A."/>
            <person name="Steczkiewicz K."/>
            <person name="Drgas O."/>
            <person name="Orlowska M."/>
            <person name="Perlinska-Lenart U."/>
            <person name="Aleksandrzak-Piekarczyk T."/>
            <person name="Szatraj K."/>
            <person name="Zielenkiewicz U."/>
            <person name="Pilsyk S."/>
            <person name="Malc E."/>
            <person name="Mieczkowski P."/>
            <person name="Kruszewska J.S."/>
            <person name="Biernat P."/>
            <person name="Pawlowska J."/>
        </authorList>
    </citation>
    <scope>NUCLEOTIDE SEQUENCE [LARGE SCALE GENOMIC DNA]</scope>
    <source>
        <strain evidence="2 3">CBS 142.35</strain>
    </source>
</reference>
<protein>
    <recommendedName>
        <fullName evidence="1">Amine oxidase domain-containing protein</fullName>
    </recommendedName>
</protein>
<dbReference type="Proteomes" id="UP000646827">
    <property type="component" value="Unassembled WGS sequence"/>
</dbReference>
<accession>A0A8H7VIY3</accession>
<comment type="caution">
    <text evidence="2">The sequence shown here is derived from an EMBL/GenBank/DDBJ whole genome shotgun (WGS) entry which is preliminary data.</text>
</comment>
<dbReference type="Pfam" id="PF01593">
    <property type="entry name" value="Amino_oxidase"/>
    <property type="match status" value="1"/>
</dbReference>
<sequence>MKPHSQKTLDDHQVNDSYMLLLGKVELPRSLPMRRRYVWAIPLDIHYKTGCLYVTQHDTMITAQSRLYKISKEQQPLARHHLEHGFYFDAVHYFYQSRRKNLDKMMANSDRMGQMIFTVDDDNHLSNKKKKIGIIGAGAAGLFTAYLLEQCGFTNYEILEANNRIGGRIQTVFFNNYNNNSSSTTTPYQELGAMRIPHTFKHKDKILPLKDQAVIFQLVEELNQFNDNQRRRQEYQIEFVPWKQSTDKLENGQVPTKGDIKKKFNSNIPPGDPLNLAYEINNVTNHFLNNEWMNAMATDLYETYMNTYIYISNLNATEYYLGSSRYPEIWTNMYDVFFHEKTFEWCTIRGGMSRFPNAFLPMLGNKIRYNTKVSKIEFIQQQENKNGNNAVGKEKLNEMVVSVQWKDHPLDQFYQHEFFENVIISVPFILLRTWHLPQELPYTLKRAIQNLEHGDSCKVILEFKTPFWQYYEKPILGGCDSTDLFVGLVCYPTIITSSSNVDDKKQQEEPGLLIASYANDKRTRTSFMSEEEHIGRVLEDIQELHGHTIVQEQYTGRYARKCWNLDSFAGAAWADPSAGQRQLFISSYLKDYTQGLVFIGEHTDIKQSWISSALHSAIRGVTMILVEYGYIVEAKQLIHHWNATHWLKI</sequence>
<dbReference type="Gene3D" id="3.50.50.60">
    <property type="entry name" value="FAD/NAD(P)-binding domain"/>
    <property type="match status" value="1"/>
</dbReference>
<dbReference type="OrthoDB" id="7777654at2759"/>
<evidence type="ECO:0000313" key="3">
    <source>
        <dbReference type="Proteomes" id="UP000646827"/>
    </source>
</evidence>
<gene>
    <name evidence="2" type="ORF">INT45_014057</name>
</gene>
<dbReference type="EMBL" id="JAEPRB010000134">
    <property type="protein sequence ID" value="KAG2220627.1"/>
    <property type="molecule type" value="Genomic_DNA"/>
</dbReference>
<proteinExistence type="predicted"/>
<dbReference type="GO" id="GO:0009063">
    <property type="term" value="P:amino acid catabolic process"/>
    <property type="evidence" value="ECO:0007669"/>
    <property type="project" value="TreeGrafter"/>
</dbReference>
<dbReference type="PANTHER" id="PTHR10742:SF342">
    <property type="entry name" value="AMINE OXIDASE"/>
    <property type="match status" value="1"/>
</dbReference>
<dbReference type="SUPFAM" id="SSF51905">
    <property type="entry name" value="FAD/NAD(P)-binding domain"/>
    <property type="match status" value="1"/>
</dbReference>
<keyword evidence="3" id="KW-1185">Reference proteome</keyword>
<dbReference type="InterPro" id="IPR002937">
    <property type="entry name" value="Amino_oxidase"/>
</dbReference>
<dbReference type="Gene3D" id="3.90.660.10">
    <property type="match status" value="1"/>
</dbReference>
<dbReference type="PANTHER" id="PTHR10742">
    <property type="entry name" value="FLAVIN MONOAMINE OXIDASE"/>
    <property type="match status" value="1"/>
</dbReference>
<dbReference type="Gene3D" id="1.20.1440.240">
    <property type="match status" value="1"/>
</dbReference>
<dbReference type="InterPro" id="IPR036188">
    <property type="entry name" value="FAD/NAD-bd_sf"/>
</dbReference>
<dbReference type="AlphaFoldDB" id="A0A8H7VIY3"/>
<name>A0A8H7VIY3_9FUNG</name>
<organism evidence="2 3">
    <name type="scientific">Circinella minor</name>
    <dbReference type="NCBI Taxonomy" id="1195481"/>
    <lineage>
        <taxon>Eukaryota</taxon>
        <taxon>Fungi</taxon>
        <taxon>Fungi incertae sedis</taxon>
        <taxon>Mucoromycota</taxon>
        <taxon>Mucoromycotina</taxon>
        <taxon>Mucoromycetes</taxon>
        <taxon>Mucorales</taxon>
        <taxon>Lichtheimiaceae</taxon>
        <taxon>Circinella</taxon>
    </lineage>
</organism>
<dbReference type="GO" id="GO:0001716">
    <property type="term" value="F:L-amino-acid oxidase activity"/>
    <property type="evidence" value="ECO:0007669"/>
    <property type="project" value="TreeGrafter"/>
</dbReference>
<feature type="domain" description="Amine oxidase" evidence="1">
    <location>
        <begin position="140"/>
        <end position="621"/>
    </location>
</feature>
<evidence type="ECO:0000259" key="1">
    <source>
        <dbReference type="Pfam" id="PF01593"/>
    </source>
</evidence>
<dbReference type="SUPFAM" id="SSF54373">
    <property type="entry name" value="FAD-linked reductases, C-terminal domain"/>
    <property type="match status" value="1"/>
</dbReference>